<protein>
    <submittedName>
        <fullName evidence="8">RNA polymerase sigma factor</fullName>
    </submittedName>
</protein>
<evidence type="ECO:0000256" key="4">
    <source>
        <dbReference type="ARBA" id="ARBA00023125"/>
    </source>
</evidence>
<gene>
    <name evidence="8" type="ORF">FPZ45_08680</name>
</gene>
<dbReference type="GO" id="GO:0016987">
    <property type="term" value="F:sigma factor activity"/>
    <property type="evidence" value="ECO:0007669"/>
    <property type="project" value="UniProtKB-KW"/>
</dbReference>
<evidence type="ECO:0000313" key="9">
    <source>
        <dbReference type="Proteomes" id="UP000316330"/>
    </source>
</evidence>
<dbReference type="InterPro" id="IPR013324">
    <property type="entry name" value="RNA_pol_sigma_r3/r4-like"/>
</dbReference>
<dbReference type="InterPro" id="IPR007627">
    <property type="entry name" value="RNA_pol_sigma70_r2"/>
</dbReference>
<keyword evidence="2" id="KW-0805">Transcription regulation</keyword>
<feature type="domain" description="RNA polymerase sigma factor 70 region 4 type 2" evidence="7">
    <location>
        <begin position="110"/>
        <end position="160"/>
    </location>
</feature>
<dbReference type="Pfam" id="PF04542">
    <property type="entry name" value="Sigma70_r2"/>
    <property type="match status" value="1"/>
</dbReference>
<comment type="similarity">
    <text evidence="1">Belongs to the sigma-70 factor family. ECF subfamily.</text>
</comment>
<reference evidence="8 9" key="1">
    <citation type="submission" date="2019-07" db="EMBL/GenBank/DDBJ databases">
        <authorList>
            <person name="Kim J."/>
        </authorList>
    </citation>
    <scope>NUCLEOTIDE SEQUENCE [LARGE SCALE GENOMIC DNA]</scope>
    <source>
        <strain evidence="8 9">G13</strain>
    </source>
</reference>
<evidence type="ECO:0000313" key="8">
    <source>
        <dbReference type="EMBL" id="TVY01214.1"/>
    </source>
</evidence>
<dbReference type="InterPro" id="IPR013249">
    <property type="entry name" value="RNA_pol_sigma70_r4_t2"/>
</dbReference>
<feature type="domain" description="RNA polymerase sigma-70 region 2" evidence="6">
    <location>
        <begin position="19"/>
        <end position="83"/>
    </location>
</feature>
<dbReference type="GO" id="GO:0006352">
    <property type="term" value="P:DNA-templated transcription initiation"/>
    <property type="evidence" value="ECO:0007669"/>
    <property type="project" value="InterPro"/>
</dbReference>
<dbReference type="Pfam" id="PF08281">
    <property type="entry name" value="Sigma70_r4_2"/>
    <property type="match status" value="1"/>
</dbReference>
<dbReference type="OrthoDB" id="2381154at2"/>
<keyword evidence="5" id="KW-0804">Transcription</keyword>
<dbReference type="Proteomes" id="UP000316330">
    <property type="component" value="Unassembled WGS sequence"/>
</dbReference>
<dbReference type="PANTHER" id="PTHR43133">
    <property type="entry name" value="RNA POLYMERASE ECF-TYPE SIGMA FACTO"/>
    <property type="match status" value="1"/>
</dbReference>
<evidence type="ECO:0000256" key="1">
    <source>
        <dbReference type="ARBA" id="ARBA00010641"/>
    </source>
</evidence>
<evidence type="ECO:0000259" key="7">
    <source>
        <dbReference type="Pfam" id="PF08281"/>
    </source>
</evidence>
<dbReference type="Gene3D" id="1.10.10.10">
    <property type="entry name" value="Winged helix-like DNA-binding domain superfamily/Winged helix DNA-binding domain"/>
    <property type="match status" value="1"/>
</dbReference>
<evidence type="ECO:0000259" key="6">
    <source>
        <dbReference type="Pfam" id="PF04542"/>
    </source>
</evidence>
<keyword evidence="4" id="KW-0238">DNA-binding</keyword>
<evidence type="ECO:0000256" key="2">
    <source>
        <dbReference type="ARBA" id="ARBA00023015"/>
    </source>
</evidence>
<keyword evidence="9" id="KW-1185">Reference proteome</keyword>
<dbReference type="SUPFAM" id="SSF88659">
    <property type="entry name" value="Sigma3 and sigma4 domains of RNA polymerase sigma factors"/>
    <property type="match status" value="1"/>
</dbReference>
<organism evidence="8 9">
    <name type="scientific">Cohnella terricola</name>
    <dbReference type="NCBI Taxonomy" id="1289167"/>
    <lineage>
        <taxon>Bacteria</taxon>
        <taxon>Bacillati</taxon>
        <taxon>Bacillota</taxon>
        <taxon>Bacilli</taxon>
        <taxon>Bacillales</taxon>
        <taxon>Paenibacillaceae</taxon>
        <taxon>Cohnella</taxon>
    </lineage>
</organism>
<dbReference type="Gene3D" id="1.10.1740.10">
    <property type="match status" value="1"/>
</dbReference>
<dbReference type="InterPro" id="IPR036388">
    <property type="entry name" value="WH-like_DNA-bd_sf"/>
</dbReference>
<dbReference type="SUPFAM" id="SSF88946">
    <property type="entry name" value="Sigma2 domain of RNA polymerase sigma factors"/>
    <property type="match status" value="1"/>
</dbReference>
<keyword evidence="3" id="KW-0731">Sigma factor</keyword>
<dbReference type="GO" id="GO:0003677">
    <property type="term" value="F:DNA binding"/>
    <property type="evidence" value="ECO:0007669"/>
    <property type="project" value="UniProtKB-KW"/>
</dbReference>
<sequence length="245" mass="26440">MSNYADTLESADSVTAGSFERLQAALRKYCLTLAESAWDADDLVQDAWLKALDGSRFAQHPNPEAYLLRIAKNAWIDRRRRSGKLSQILNDTLPEADKPDHGLLGIEAAFRALAIHLPPLQRAIFLLREVLGYSSADAAALLSTTEGAVKAALHRARKSLPLVKEELETGGSSADDEPGLKAYLRTIAAAYQAGDITAMIELALRIESAPASAIGILHSGRLQTVSAQRRRGTSYGSLLSSFLVA</sequence>
<evidence type="ECO:0000256" key="3">
    <source>
        <dbReference type="ARBA" id="ARBA00023082"/>
    </source>
</evidence>
<dbReference type="InterPro" id="IPR013325">
    <property type="entry name" value="RNA_pol_sigma_r2"/>
</dbReference>
<dbReference type="PANTHER" id="PTHR43133:SF8">
    <property type="entry name" value="RNA POLYMERASE SIGMA FACTOR HI_1459-RELATED"/>
    <property type="match status" value="1"/>
</dbReference>
<dbReference type="InterPro" id="IPR039425">
    <property type="entry name" value="RNA_pol_sigma-70-like"/>
</dbReference>
<accession>A0A559JMV4</accession>
<proteinExistence type="inferred from homology"/>
<dbReference type="RefSeq" id="WP_144700321.1">
    <property type="nucleotide sequence ID" value="NZ_VNJJ01000004.1"/>
</dbReference>
<name>A0A559JMV4_9BACL</name>
<dbReference type="EMBL" id="VNJJ01000004">
    <property type="protein sequence ID" value="TVY01214.1"/>
    <property type="molecule type" value="Genomic_DNA"/>
</dbReference>
<evidence type="ECO:0000256" key="5">
    <source>
        <dbReference type="ARBA" id="ARBA00023163"/>
    </source>
</evidence>
<comment type="caution">
    <text evidence="8">The sequence shown here is derived from an EMBL/GenBank/DDBJ whole genome shotgun (WGS) entry which is preliminary data.</text>
</comment>
<dbReference type="NCBIfam" id="TIGR02937">
    <property type="entry name" value="sigma70-ECF"/>
    <property type="match status" value="1"/>
</dbReference>
<dbReference type="AlphaFoldDB" id="A0A559JMV4"/>
<dbReference type="InterPro" id="IPR014284">
    <property type="entry name" value="RNA_pol_sigma-70_dom"/>
</dbReference>